<dbReference type="AlphaFoldDB" id="A0A232EI65"/>
<gene>
    <name evidence="2" type="ORF">TSAR_012793</name>
</gene>
<dbReference type="EMBL" id="NNAY01004327">
    <property type="protein sequence ID" value="OXU18046.1"/>
    <property type="molecule type" value="Genomic_DNA"/>
</dbReference>
<proteinExistence type="predicted"/>
<feature type="region of interest" description="Disordered" evidence="1">
    <location>
        <begin position="61"/>
        <end position="86"/>
    </location>
</feature>
<organism evidence="2 3">
    <name type="scientific">Trichomalopsis sarcophagae</name>
    <dbReference type="NCBI Taxonomy" id="543379"/>
    <lineage>
        <taxon>Eukaryota</taxon>
        <taxon>Metazoa</taxon>
        <taxon>Ecdysozoa</taxon>
        <taxon>Arthropoda</taxon>
        <taxon>Hexapoda</taxon>
        <taxon>Insecta</taxon>
        <taxon>Pterygota</taxon>
        <taxon>Neoptera</taxon>
        <taxon>Endopterygota</taxon>
        <taxon>Hymenoptera</taxon>
        <taxon>Apocrita</taxon>
        <taxon>Proctotrupomorpha</taxon>
        <taxon>Chalcidoidea</taxon>
        <taxon>Pteromalidae</taxon>
        <taxon>Pteromalinae</taxon>
        <taxon>Trichomalopsis</taxon>
    </lineage>
</organism>
<accession>A0A232EI65</accession>
<reference evidence="2 3" key="1">
    <citation type="journal article" date="2017" name="Curr. Biol.">
        <title>The Evolution of Venom by Co-option of Single-Copy Genes.</title>
        <authorList>
            <person name="Martinson E.O."/>
            <person name="Mrinalini"/>
            <person name="Kelkar Y.D."/>
            <person name="Chang C.H."/>
            <person name="Werren J.H."/>
        </authorList>
    </citation>
    <scope>NUCLEOTIDE SEQUENCE [LARGE SCALE GENOMIC DNA]</scope>
    <source>
        <strain evidence="2 3">Alberta</strain>
        <tissue evidence="2">Whole body</tissue>
    </source>
</reference>
<name>A0A232EI65_9HYME</name>
<sequence length="86" mass="9946">MNACLNQTIKIANQRNVEVVDTPKYSLARTTLRSLPSRGFQRLLHEKRGFDFPAARKKQLGRRFDPCGPAGERSNIRSKQYKKKKK</sequence>
<comment type="caution">
    <text evidence="2">The sequence shown here is derived from an EMBL/GenBank/DDBJ whole genome shotgun (WGS) entry which is preliminary data.</text>
</comment>
<evidence type="ECO:0000256" key="1">
    <source>
        <dbReference type="SAM" id="MobiDB-lite"/>
    </source>
</evidence>
<dbReference type="Proteomes" id="UP000215335">
    <property type="component" value="Unassembled WGS sequence"/>
</dbReference>
<evidence type="ECO:0000313" key="2">
    <source>
        <dbReference type="EMBL" id="OXU18046.1"/>
    </source>
</evidence>
<evidence type="ECO:0000313" key="3">
    <source>
        <dbReference type="Proteomes" id="UP000215335"/>
    </source>
</evidence>
<protein>
    <submittedName>
        <fullName evidence="2">Uncharacterized protein</fullName>
    </submittedName>
</protein>
<keyword evidence="3" id="KW-1185">Reference proteome</keyword>